<dbReference type="Gene3D" id="2.60.120.1360">
    <property type="match status" value="1"/>
</dbReference>
<dbReference type="InterPro" id="IPR013830">
    <property type="entry name" value="SGNH_hydro"/>
</dbReference>
<name>A0ABT4AP89_9BACT</name>
<proteinExistence type="predicted"/>
<evidence type="ECO:0000259" key="2">
    <source>
        <dbReference type="Pfam" id="PF13472"/>
    </source>
</evidence>
<reference evidence="3 4" key="1">
    <citation type="submission" date="2022-11" db="EMBL/GenBank/DDBJ databases">
        <title>Minimal conservation of predation-associated metabolite biosynthetic gene clusters underscores biosynthetic potential of Myxococcota including descriptions for ten novel species: Archangium lansinium sp. nov., Myxococcus landrumus sp. nov., Nannocystis bai.</title>
        <authorList>
            <person name="Ahearne A."/>
            <person name="Stevens C."/>
            <person name="Phillips K."/>
        </authorList>
    </citation>
    <scope>NUCLEOTIDE SEQUENCE [LARGE SCALE GENOMIC DNA]</scope>
    <source>
        <strain evidence="3 4">MIWBW</strain>
    </source>
</reference>
<sequence length="500" mass="53506">MIEASRGRRWAVVLLVPFLLGALLWVSWSAPVEPQAPRRARAPRTSRPAASPDKPLRLAQAAPAAQATPPSSDAALTVSRVLPPPSPRALKLYQIGKKLGVREPRLENPCVAPSGTTCSRTALSPFFESLDALSSRGASSPAVISAFGNSLIAGDRIVDIIREELGANFGDGGRGVLTMDRLGPYGPRVRTGFARGGWEPRTLGELKLAELPFGITGIYHRSTTARASSRFALENEPHGTLWWLDVPRAGQLSVHADGKELARAEPQGSGQAQALAFDIPEGTRHLEVIAEGRGAVVLGLVLQHQRPGIVLDTLGVPSADANLFLRAREDIFRTQLAERSPRLLLFILGGNEAKRLEWGRSNLAEVEEGLRSLVRRSRAAAPGSACLVVGPIDAVRGGNGANKLAQRPYLDEVISIERQIALSEGCAFFDIFSAMGGSGSLARFVQAGLVHEDLVHPRSHGLDILGQLITDALLRSWVDAGDPRRQAALAPPLQASEETQ</sequence>
<evidence type="ECO:0000313" key="4">
    <source>
        <dbReference type="Proteomes" id="UP001207654"/>
    </source>
</evidence>
<dbReference type="RefSeq" id="WP_267541521.1">
    <property type="nucleotide sequence ID" value="NZ_JAPNKA010000001.1"/>
</dbReference>
<dbReference type="InterPro" id="IPR036514">
    <property type="entry name" value="SGNH_hydro_sf"/>
</dbReference>
<dbReference type="SUPFAM" id="SSF52266">
    <property type="entry name" value="SGNH hydrolase"/>
    <property type="match status" value="1"/>
</dbReference>
<comment type="caution">
    <text evidence="3">The sequence shown here is derived from an EMBL/GenBank/DDBJ whole genome shotgun (WGS) entry which is preliminary data.</text>
</comment>
<accession>A0ABT4AP89</accession>
<dbReference type="EMBL" id="JAPNKA010000001">
    <property type="protein sequence ID" value="MCY1082969.1"/>
    <property type="molecule type" value="Genomic_DNA"/>
</dbReference>
<dbReference type="Pfam" id="PF13472">
    <property type="entry name" value="Lipase_GDSL_2"/>
    <property type="match status" value="1"/>
</dbReference>
<evidence type="ECO:0000313" key="3">
    <source>
        <dbReference type="EMBL" id="MCY1082969.1"/>
    </source>
</evidence>
<dbReference type="Proteomes" id="UP001207654">
    <property type="component" value="Unassembled WGS sequence"/>
</dbReference>
<evidence type="ECO:0000256" key="1">
    <source>
        <dbReference type="SAM" id="MobiDB-lite"/>
    </source>
</evidence>
<keyword evidence="4" id="KW-1185">Reference proteome</keyword>
<protein>
    <submittedName>
        <fullName evidence="3">GDSL-type esterase/lipase family protein</fullName>
    </submittedName>
</protein>
<feature type="domain" description="SGNH hydrolase-type esterase" evidence="2">
    <location>
        <begin position="301"/>
        <end position="459"/>
    </location>
</feature>
<feature type="region of interest" description="Disordered" evidence="1">
    <location>
        <begin position="35"/>
        <end position="54"/>
    </location>
</feature>
<dbReference type="Gene3D" id="3.40.50.1110">
    <property type="entry name" value="SGNH hydrolase"/>
    <property type="match status" value="1"/>
</dbReference>
<organism evidence="3 4">
    <name type="scientific">Archangium lansingense</name>
    <dbReference type="NCBI Taxonomy" id="2995310"/>
    <lineage>
        <taxon>Bacteria</taxon>
        <taxon>Pseudomonadati</taxon>
        <taxon>Myxococcota</taxon>
        <taxon>Myxococcia</taxon>
        <taxon>Myxococcales</taxon>
        <taxon>Cystobacterineae</taxon>
        <taxon>Archangiaceae</taxon>
        <taxon>Archangium</taxon>
    </lineage>
</organism>
<gene>
    <name evidence="3" type="ORF">OV287_51815</name>
</gene>